<reference evidence="1" key="1">
    <citation type="journal article" date="2023" name="Access Microbiol">
        <title>De-novo genome assembly for Akanthomyces muscarius, a biocontrol agent of insect agricultural pests.</title>
        <authorList>
            <person name="Erdos Z."/>
            <person name="Studholme D.J."/>
            <person name="Raymond B."/>
            <person name="Sharma M."/>
        </authorList>
    </citation>
    <scope>NUCLEOTIDE SEQUENCE</scope>
    <source>
        <strain evidence="1">Ve6</strain>
    </source>
</reference>
<dbReference type="GeneID" id="80889694"/>
<dbReference type="EMBL" id="JAJHUN010000010">
    <property type="protein sequence ID" value="KAJ4148047.1"/>
    <property type="molecule type" value="Genomic_DNA"/>
</dbReference>
<name>A0A9W8Q795_AKAMU</name>
<sequence>MLNDTKQAPDIVTAKLNSMRSQSCETRIPSSIAALTAAANFSLCGTSPAASLAYGACLPSPKRHGRSSQTSFLSGATSPTAFCQKTCWTGMVTPLVLQPVAFISPSFVQGSCLDAGDCGCRCGLRKGQQLCYPFWKAVE</sequence>
<proteinExistence type="predicted"/>
<dbReference type="RefSeq" id="XP_056050988.1">
    <property type="nucleotide sequence ID" value="XM_056194007.1"/>
</dbReference>
<organism evidence="1 2">
    <name type="scientific">Akanthomyces muscarius</name>
    <name type="common">Entomopathogenic fungus</name>
    <name type="synonym">Lecanicillium muscarium</name>
    <dbReference type="NCBI Taxonomy" id="2231603"/>
    <lineage>
        <taxon>Eukaryota</taxon>
        <taxon>Fungi</taxon>
        <taxon>Dikarya</taxon>
        <taxon>Ascomycota</taxon>
        <taxon>Pezizomycotina</taxon>
        <taxon>Sordariomycetes</taxon>
        <taxon>Hypocreomycetidae</taxon>
        <taxon>Hypocreales</taxon>
        <taxon>Cordycipitaceae</taxon>
        <taxon>Akanthomyces</taxon>
    </lineage>
</organism>
<gene>
    <name evidence="1" type="ORF">LMH87_002535</name>
</gene>
<keyword evidence="2" id="KW-1185">Reference proteome</keyword>
<evidence type="ECO:0000313" key="1">
    <source>
        <dbReference type="EMBL" id="KAJ4148047.1"/>
    </source>
</evidence>
<dbReference type="AlphaFoldDB" id="A0A9W8Q795"/>
<dbReference type="Proteomes" id="UP001144673">
    <property type="component" value="Chromosome 3"/>
</dbReference>
<accession>A0A9W8Q795</accession>
<dbReference type="KEGG" id="amus:LMH87_002535"/>
<comment type="caution">
    <text evidence="1">The sequence shown here is derived from an EMBL/GenBank/DDBJ whole genome shotgun (WGS) entry which is preliminary data.</text>
</comment>
<evidence type="ECO:0000313" key="2">
    <source>
        <dbReference type="Proteomes" id="UP001144673"/>
    </source>
</evidence>
<protein>
    <submittedName>
        <fullName evidence="1">Uncharacterized protein</fullName>
    </submittedName>
</protein>